<organism evidence="2">
    <name type="scientific">Streptomyces sp. NBC_01393</name>
    <dbReference type="NCBI Taxonomy" id="2903851"/>
    <lineage>
        <taxon>Bacteria</taxon>
        <taxon>Bacillati</taxon>
        <taxon>Actinomycetota</taxon>
        <taxon>Actinomycetes</taxon>
        <taxon>Kitasatosporales</taxon>
        <taxon>Streptomycetaceae</taxon>
        <taxon>Streptomyces</taxon>
    </lineage>
</organism>
<name>A0AAU3I2A2_9ACTN</name>
<evidence type="ECO:0000313" key="2">
    <source>
        <dbReference type="EMBL" id="WTZ10792.1"/>
    </source>
</evidence>
<protein>
    <recommendedName>
        <fullName evidence="3">Band 7 domain-containing protein</fullName>
    </recommendedName>
</protein>
<reference evidence="2" key="1">
    <citation type="submission" date="2022-10" db="EMBL/GenBank/DDBJ databases">
        <title>The complete genomes of actinobacterial strains from the NBC collection.</title>
        <authorList>
            <person name="Joergensen T.S."/>
            <person name="Alvarez Arevalo M."/>
            <person name="Sterndorff E.B."/>
            <person name="Faurdal D."/>
            <person name="Vuksanovic O."/>
            <person name="Mourched A.-S."/>
            <person name="Charusanti P."/>
            <person name="Shaw S."/>
            <person name="Blin K."/>
            <person name="Weber T."/>
        </authorList>
    </citation>
    <scope>NUCLEOTIDE SEQUENCE</scope>
    <source>
        <strain evidence="2">NBC_01393</strain>
    </source>
</reference>
<accession>A0AAU3I2A2</accession>
<dbReference type="AlphaFoldDB" id="A0AAU3I2A2"/>
<proteinExistence type="predicted"/>
<feature type="compositionally biased region" description="Low complexity" evidence="1">
    <location>
        <begin position="257"/>
        <end position="272"/>
    </location>
</feature>
<evidence type="ECO:0008006" key="3">
    <source>
        <dbReference type="Google" id="ProtNLM"/>
    </source>
</evidence>
<sequence>MNYPVIAEQVLDTIQGSWWSRRRRRDDVPSLPPGAVYVFRVGGNYRCFPEGMVFDPSHPDVLDASSVSLVDTRARLVEVERRLPSVSEADQFTVRASFTCQVTDPTVIARQGVIDVAEPLRAYLLGDSDLPKASADHRVEEINAVRAEVARRMTAYSAVVPPRVAGMSLEFVSAEVSTVESLRAWEEKLRDAHRNGRLSQYQIDLETKNASLIADLLSQGSDHVDAFGIARQEIDVPQAAARIHRTTEEEAARRHAAASAAQAHAQAQETAESQMRRDMVLTLLRQMGAHDDFVDYQQVLEQVLRETGRRPGIGSGTGSGDVPMVEPASSARPASVPRDRTGAARDRREGFVQNEDDLFD</sequence>
<feature type="compositionally biased region" description="Basic and acidic residues" evidence="1">
    <location>
        <begin position="337"/>
        <end position="350"/>
    </location>
</feature>
<feature type="region of interest" description="Disordered" evidence="1">
    <location>
        <begin position="307"/>
        <end position="360"/>
    </location>
</feature>
<feature type="region of interest" description="Disordered" evidence="1">
    <location>
        <begin position="248"/>
        <end position="273"/>
    </location>
</feature>
<gene>
    <name evidence="2" type="ORF">OG699_24120</name>
</gene>
<evidence type="ECO:0000256" key="1">
    <source>
        <dbReference type="SAM" id="MobiDB-lite"/>
    </source>
</evidence>
<dbReference type="EMBL" id="CP109546">
    <property type="protein sequence ID" value="WTZ10792.1"/>
    <property type="molecule type" value="Genomic_DNA"/>
</dbReference>